<feature type="transmembrane region" description="Helical" evidence="1">
    <location>
        <begin position="204"/>
        <end position="221"/>
    </location>
</feature>
<dbReference type="AlphaFoldDB" id="A0AAD4MSI8"/>
<name>A0AAD4MSI8_9BILA</name>
<dbReference type="Proteomes" id="UP001201812">
    <property type="component" value="Unassembled WGS sequence"/>
</dbReference>
<dbReference type="EMBL" id="JAKKPZ010000063">
    <property type="protein sequence ID" value="KAI1704781.1"/>
    <property type="molecule type" value="Genomic_DNA"/>
</dbReference>
<proteinExistence type="predicted"/>
<keyword evidence="1" id="KW-0472">Membrane</keyword>
<evidence type="ECO:0000313" key="3">
    <source>
        <dbReference type="Proteomes" id="UP001201812"/>
    </source>
</evidence>
<feature type="transmembrane region" description="Helical" evidence="1">
    <location>
        <begin position="160"/>
        <end position="184"/>
    </location>
</feature>
<evidence type="ECO:0000313" key="2">
    <source>
        <dbReference type="EMBL" id="KAI1704781.1"/>
    </source>
</evidence>
<keyword evidence="1" id="KW-1133">Transmembrane helix</keyword>
<accession>A0AAD4MSI8</accession>
<gene>
    <name evidence="2" type="ORF">DdX_14001</name>
</gene>
<organism evidence="2 3">
    <name type="scientific">Ditylenchus destructor</name>
    <dbReference type="NCBI Taxonomy" id="166010"/>
    <lineage>
        <taxon>Eukaryota</taxon>
        <taxon>Metazoa</taxon>
        <taxon>Ecdysozoa</taxon>
        <taxon>Nematoda</taxon>
        <taxon>Chromadorea</taxon>
        <taxon>Rhabditida</taxon>
        <taxon>Tylenchina</taxon>
        <taxon>Tylenchomorpha</taxon>
        <taxon>Sphaerularioidea</taxon>
        <taxon>Anguinidae</taxon>
        <taxon>Anguininae</taxon>
        <taxon>Ditylenchus</taxon>
    </lineage>
</organism>
<feature type="transmembrane region" description="Helical" evidence="1">
    <location>
        <begin position="12"/>
        <end position="36"/>
    </location>
</feature>
<keyword evidence="1" id="KW-0812">Transmembrane</keyword>
<dbReference type="Pfam" id="PF10323">
    <property type="entry name" value="7TM_GPCR_Srv"/>
    <property type="match status" value="1"/>
</dbReference>
<sequence>MGAVISQATYPPFIFSLIIGVPSMILYMIEIFVLIVHSSNFRSAFFRLFIARFIVIWKYLLPLSILVTYLAPLTCTVPILTYEYGVRLQNDNVTFTLFITPRQDRTYIQSSYVAAVSGLLFGIICGLLNIITILLYRKSRNAQEYMSAAKLAQQKVESRLTIYAIITFIAQLSMAAYYILIYVASWLFQSEFNFFLSIANQLCWLHDICVIAIPSWFLLWASSKVKEHVFSTFLPSSWIKPDVTLFTPSHHTSGHT</sequence>
<keyword evidence="3" id="KW-1185">Reference proteome</keyword>
<protein>
    <submittedName>
        <fullName evidence="2">Serpentine type 7TM GPCR chemoreceptor srv domain-containing protein</fullName>
    </submittedName>
</protein>
<feature type="transmembrane region" description="Helical" evidence="1">
    <location>
        <begin position="112"/>
        <end position="136"/>
    </location>
</feature>
<dbReference type="InterPro" id="IPR019426">
    <property type="entry name" value="7TM_GPCR_serpentine_rcpt_Srv"/>
</dbReference>
<dbReference type="PANTHER" id="PTHR31552">
    <property type="entry name" value="SERPENTINE RECEPTOR CLASS GAMMA"/>
    <property type="match status" value="1"/>
</dbReference>
<evidence type="ECO:0000256" key="1">
    <source>
        <dbReference type="SAM" id="Phobius"/>
    </source>
</evidence>
<feature type="transmembrane region" description="Helical" evidence="1">
    <location>
        <begin position="48"/>
        <end position="71"/>
    </location>
</feature>
<comment type="caution">
    <text evidence="2">The sequence shown here is derived from an EMBL/GenBank/DDBJ whole genome shotgun (WGS) entry which is preliminary data.</text>
</comment>
<dbReference type="PANTHER" id="PTHR31552:SF8">
    <property type="entry name" value="SERPENTINE RECEPTOR CLASS GAMMA"/>
    <property type="match status" value="1"/>
</dbReference>
<reference evidence="2" key="1">
    <citation type="submission" date="2022-01" db="EMBL/GenBank/DDBJ databases">
        <title>Genome Sequence Resource for Two Populations of Ditylenchus destructor, the Migratory Endoparasitic Phytonematode.</title>
        <authorList>
            <person name="Zhang H."/>
            <person name="Lin R."/>
            <person name="Xie B."/>
        </authorList>
    </citation>
    <scope>NUCLEOTIDE SEQUENCE</scope>
    <source>
        <strain evidence="2">BazhouSP</strain>
    </source>
</reference>